<evidence type="ECO:0000313" key="2">
    <source>
        <dbReference type="Proteomes" id="UP000501690"/>
    </source>
</evidence>
<reference evidence="1 2" key="1">
    <citation type="submission" date="2019-04" db="EMBL/GenBank/DDBJ databases">
        <title>An improved genome assembly and genetic linkage map for asparagus bean, Vigna unguiculata ssp. sesquipedialis.</title>
        <authorList>
            <person name="Xia Q."/>
            <person name="Zhang R."/>
            <person name="Dong Y."/>
        </authorList>
    </citation>
    <scope>NUCLEOTIDE SEQUENCE [LARGE SCALE GENOMIC DNA]</scope>
    <source>
        <tissue evidence="1">Leaf</tissue>
    </source>
</reference>
<keyword evidence="2" id="KW-1185">Reference proteome</keyword>
<dbReference type="AlphaFoldDB" id="A0A4D6M618"/>
<proteinExistence type="predicted"/>
<name>A0A4D6M618_VIGUN</name>
<dbReference type="EMBL" id="CP039350">
    <property type="protein sequence ID" value="QCD95931.1"/>
    <property type="molecule type" value="Genomic_DNA"/>
</dbReference>
<organism evidence="1 2">
    <name type="scientific">Vigna unguiculata</name>
    <name type="common">Cowpea</name>
    <dbReference type="NCBI Taxonomy" id="3917"/>
    <lineage>
        <taxon>Eukaryota</taxon>
        <taxon>Viridiplantae</taxon>
        <taxon>Streptophyta</taxon>
        <taxon>Embryophyta</taxon>
        <taxon>Tracheophyta</taxon>
        <taxon>Spermatophyta</taxon>
        <taxon>Magnoliopsida</taxon>
        <taxon>eudicotyledons</taxon>
        <taxon>Gunneridae</taxon>
        <taxon>Pentapetalae</taxon>
        <taxon>rosids</taxon>
        <taxon>fabids</taxon>
        <taxon>Fabales</taxon>
        <taxon>Fabaceae</taxon>
        <taxon>Papilionoideae</taxon>
        <taxon>50 kb inversion clade</taxon>
        <taxon>NPAAA clade</taxon>
        <taxon>indigoferoid/millettioid clade</taxon>
        <taxon>Phaseoleae</taxon>
        <taxon>Vigna</taxon>
    </lineage>
</organism>
<evidence type="ECO:0000313" key="1">
    <source>
        <dbReference type="EMBL" id="QCD95931.1"/>
    </source>
</evidence>
<sequence>MIIHNKTKTKRESELELPYLEMGSYRTFGTEPRSTVALEPDSQLEQWIKMSCYRVSTATAKAIQYRGENGSGNSSRKWGILFYEK</sequence>
<gene>
    <name evidence="1" type="ORF">DEO72_LG6g629</name>
</gene>
<accession>A0A4D6M618</accession>
<dbReference type="Proteomes" id="UP000501690">
    <property type="component" value="Linkage Group LG6"/>
</dbReference>
<protein>
    <submittedName>
        <fullName evidence="1">Uncharacterized protein</fullName>
    </submittedName>
</protein>